<protein>
    <submittedName>
        <fullName evidence="7">Uncharacterized protein</fullName>
    </submittedName>
</protein>
<dbReference type="GO" id="GO:0006874">
    <property type="term" value="P:intracellular calcium ion homeostasis"/>
    <property type="evidence" value="ECO:0007669"/>
    <property type="project" value="TreeGrafter"/>
</dbReference>
<dbReference type="InterPro" id="IPR006544">
    <property type="entry name" value="P-type_TPase_V"/>
</dbReference>
<proteinExistence type="predicted"/>
<evidence type="ECO:0000313" key="8">
    <source>
        <dbReference type="Proteomes" id="UP000834106"/>
    </source>
</evidence>
<reference evidence="7" key="1">
    <citation type="submission" date="2023-05" db="EMBL/GenBank/DDBJ databases">
        <authorList>
            <person name="Huff M."/>
        </authorList>
    </citation>
    <scope>NUCLEOTIDE SEQUENCE</scope>
</reference>
<evidence type="ECO:0000256" key="2">
    <source>
        <dbReference type="ARBA" id="ARBA00022723"/>
    </source>
</evidence>
<organism evidence="7 8">
    <name type="scientific">Fraxinus pennsylvanica</name>
    <dbReference type="NCBI Taxonomy" id="56036"/>
    <lineage>
        <taxon>Eukaryota</taxon>
        <taxon>Viridiplantae</taxon>
        <taxon>Streptophyta</taxon>
        <taxon>Embryophyta</taxon>
        <taxon>Tracheophyta</taxon>
        <taxon>Spermatophyta</taxon>
        <taxon>Magnoliopsida</taxon>
        <taxon>eudicotyledons</taxon>
        <taxon>Gunneridae</taxon>
        <taxon>Pentapetalae</taxon>
        <taxon>asterids</taxon>
        <taxon>lamiids</taxon>
        <taxon>Lamiales</taxon>
        <taxon>Oleaceae</taxon>
        <taxon>Oleeae</taxon>
        <taxon>Fraxinus</taxon>
    </lineage>
</organism>
<dbReference type="Gene3D" id="3.40.50.1000">
    <property type="entry name" value="HAD superfamily/HAD-like"/>
    <property type="match status" value="1"/>
</dbReference>
<keyword evidence="5" id="KW-0460">Magnesium</keyword>
<dbReference type="GO" id="GO:0015662">
    <property type="term" value="F:P-type ion transporter activity"/>
    <property type="evidence" value="ECO:0007669"/>
    <property type="project" value="TreeGrafter"/>
</dbReference>
<dbReference type="GO" id="GO:0046872">
    <property type="term" value="F:metal ion binding"/>
    <property type="evidence" value="ECO:0007669"/>
    <property type="project" value="UniProtKB-KW"/>
</dbReference>
<keyword evidence="8" id="KW-1185">Reference proteome</keyword>
<keyword evidence="3" id="KW-0547">Nucleotide-binding</keyword>
<dbReference type="AlphaFoldDB" id="A0AAD1ZUD6"/>
<keyword evidence="6" id="KW-1278">Translocase</keyword>
<dbReference type="GO" id="GO:0005524">
    <property type="term" value="F:ATP binding"/>
    <property type="evidence" value="ECO:0007669"/>
    <property type="project" value="UniProtKB-KW"/>
</dbReference>
<name>A0AAD1ZUD6_9LAMI</name>
<evidence type="ECO:0000256" key="5">
    <source>
        <dbReference type="ARBA" id="ARBA00022842"/>
    </source>
</evidence>
<keyword evidence="2" id="KW-0479">Metal-binding</keyword>
<dbReference type="PANTHER" id="PTHR45630:SF7">
    <property type="entry name" value="ENDOPLASMIC RETICULUM TRANSMEMBRANE HELIX TRANSLOCASE"/>
    <property type="match status" value="1"/>
</dbReference>
<dbReference type="PANTHER" id="PTHR45630">
    <property type="entry name" value="CATION-TRANSPORTING ATPASE-RELATED"/>
    <property type="match status" value="1"/>
</dbReference>
<evidence type="ECO:0000313" key="7">
    <source>
        <dbReference type="EMBL" id="CAI9775772.1"/>
    </source>
</evidence>
<dbReference type="SUPFAM" id="SSF56784">
    <property type="entry name" value="HAD-like"/>
    <property type="match status" value="1"/>
</dbReference>
<dbReference type="GO" id="GO:0019829">
    <property type="term" value="F:ATPase-coupled monoatomic cation transmembrane transporter activity"/>
    <property type="evidence" value="ECO:0007669"/>
    <property type="project" value="TreeGrafter"/>
</dbReference>
<accession>A0AAD1ZUD6</accession>
<comment type="subcellular location">
    <subcellularLocation>
        <location evidence="1">Membrane</location>
        <topology evidence="1">Multi-pass membrane protein</topology>
    </subcellularLocation>
</comment>
<evidence type="ECO:0000256" key="3">
    <source>
        <dbReference type="ARBA" id="ARBA00022741"/>
    </source>
</evidence>
<dbReference type="EMBL" id="OU503049">
    <property type="protein sequence ID" value="CAI9775772.1"/>
    <property type="molecule type" value="Genomic_DNA"/>
</dbReference>
<dbReference type="GO" id="GO:0005789">
    <property type="term" value="C:endoplasmic reticulum membrane"/>
    <property type="evidence" value="ECO:0007669"/>
    <property type="project" value="TreeGrafter"/>
</dbReference>
<sequence>MLILAGSAIVNEAIVTGDSTPQWKGAPESIQERLVHMPAFYVQTYKKYARQGFRVLALAYKSLPVMTDMEARSLERDGVEIGLILLVSVFSCPIRSDSAAALSKLKESSHDLVMITGDQALAACHVAGQSDIVEYRENAVEALTEAYDLCIGGDCIEMLQKTSGILKVIPHVKVFAQDVSRAKGTHSDHF</sequence>
<dbReference type="InterPro" id="IPR023299">
    <property type="entry name" value="ATPase_P-typ_cyto_dom_N"/>
</dbReference>
<dbReference type="Proteomes" id="UP000834106">
    <property type="component" value="Chromosome 14"/>
</dbReference>
<dbReference type="InterPro" id="IPR036412">
    <property type="entry name" value="HAD-like_sf"/>
</dbReference>
<evidence type="ECO:0000256" key="6">
    <source>
        <dbReference type="ARBA" id="ARBA00022967"/>
    </source>
</evidence>
<keyword evidence="4" id="KW-0067">ATP-binding</keyword>
<evidence type="ECO:0000256" key="1">
    <source>
        <dbReference type="ARBA" id="ARBA00004141"/>
    </source>
</evidence>
<evidence type="ECO:0000256" key="4">
    <source>
        <dbReference type="ARBA" id="ARBA00022840"/>
    </source>
</evidence>
<dbReference type="SUPFAM" id="SSF81660">
    <property type="entry name" value="Metal cation-transporting ATPase, ATP-binding domain N"/>
    <property type="match status" value="1"/>
</dbReference>
<gene>
    <name evidence="7" type="ORF">FPE_LOCUS23202</name>
</gene>
<dbReference type="Gene3D" id="3.40.1110.10">
    <property type="entry name" value="Calcium-transporting ATPase, cytoplasmic domain N"/>
    <property type="match status" value="1"/>
</dbReference>
<dbReference type="InterPro" id="IPR023214">
    <property type="entry name" value="HAD_sf"/>
</dbReference>